<accession>A0A0F9JYY7</accession>
<gene>
    <name evidence="1" type="ORF">LCGC14_1468480</name>
</gene>
<sequence length="34" mass="3962">MTEQQTAWLSLDQMTSLFERDKSVISRMSHPPPL</sequence>
<reference evidence="1" key="1">
    <citation type="journal article" date="2015" name="Nature">
        <title>Complex archaea that bridge the gap between prokaryotes and eukaryotes.</title>
        <authorList>
            <person name="Spang A."/>
            <person name="Saw J.H."/>
            <person name="Jorgensen S.L."/>
            <person name="Zaremba-Niedzwiedzka K."/>
            <person name="Martijn J."/>
            <person name="Lind A.E."/>
            <person name="van Eijk R."/>
            <person name="Schleper C."/>
            <person name="Guy L."/>
            <person name="Ettema T.J."/>
        </authorList>
    </citation>
    <scope>NUCLEOTIDE SEQUENCE</scope>
</reference>
<comment type="caution">
    <text evidence="1">The sequence shown here is derived from an EMBL/GenBank/DDBJ whole genome shotgun (WGS) entry which is preliminary data.</text>
</comment>
<protein>
    <submittedName>
        <fullName evidence="1">Uncharacterized protein</fullName>
    </submittedName>
</protein>
<proteinExistence type="predicted"/>
<dbReference type="AlphaFoldDB" id="A0A0F9JYY7"/>
<evidence type="ECO:0000313" key="1">
    <source>
        <dbReference type="EMBL" id="KKM67696.1"/>
    </source>
</evidence>
<dbReference type="EMBL" id="LAZR01010303">
    <property type="protein sequence ID" value="KKM67696.1"/>
    <property type="molecule type" value="Genomic_DNA"/>
</dbReference>
<organism evidence="1">
    <name type="scientific">marine sediment metagenome</name>
    <dbReference type="NCBI Taxonomy" id="412755"/>
    <lineage>
        <taxon>unclassified sequences</taxon>
        <taxon>metagenomes</taxon>
        <taxon>ecological metagenomes</taxon>
    </lineage>
</organism>
<name>A0A0F9JYY7_9ZZZZ</name>